<feature type="transmembrane region" description="Helical" evidence="1">
    <location>
        <begin position="6"/>
        <end position="23"/>
    </location>
</feature>
<sequence length="79" mass="9161">MIYFLMALIHLIIPALIGLSLYWYTKNHSIFYAVLGVLLPGIILITLFRIPFLNLIPLITAILFLIFLPKIKNRKADHR</sequence>
<organism evidence="2 3">
    <name type="scientific">Bacillus shihchuchen</name>
    <dbReference type="NCBI Taxonomy" id="3036942"/>
    <lineage>
        <taxon>Bacteria</taxon>
        <taxon>Bacillati</taxon>
        <taxon>Bacillota</taxon>
        <taxon>Bacilli</taxon>
        <taxon>Bacillales</taxon>
        <taxon>Bacillaceae</taxon>
        <taxon>Bacillus</taxon>
        <taxon>Bacillus cereus group</taxon>
    </lineage>
</organism>
<gene>
    <name evidence="2" type="ORF">P6F46_03090</name>
</gene>
<protein>
    <recommendedName>
        <fullName evidence="4">Group-specific protein</fullName>
    </recommendedName>
</protein>
<keyword evidence="1" id="KW-0472">Membrane</keyword>
<reference evidence="2 3" key="1">
    <citation type="journal article" date="2023" name="Int. J. Mol. Sci.">
        <title>Pathogenicity and Genomic Characterization of a Novel Genospecies, Bacillus shihchuchen, of the Bacillus cereus Group Isolated from Chinese Softshell Turtle (Pelodiscus sinensis).</title>
        <authorList>
            <person name="Cheng L.W."/>
            <person name="Byadgi O.V."/>
            <person name="Tsai C.E."/>
            <person name="Wang P.C."/>
            <person name="Chen S.C."/>
        </authorList>
    </citation>
    <scope>NUCLEOTIDE SEQUENCE [LARGE SCALE GENOMIC DNA]</scope>
    <source>
        <strain evidence="2 3">QF108-045</strain>
    </source>
</reference>
<dbReference type="EMBL" id="JASWHZ010000001">
    <property type="protein sequence ID" value="MDL2417037.1"/>
    <property type="molecule type" value="Genomic_DNA"/>
</dbReference>
<evidence type="ECO:0008006" key="4">
    <source>
        <dbReference type="Google" id="ProtNLM"/>
    </source>
</evidence>
<evidence type="ECO:0000313" key="3">
    <source>
        <dbReference type="Proteomes" id="UP001229716"/>
    </source>
</evidence>
<evidence type="ECO:0000313" key="2">
    <source>
        <dbReference type="EMBL" id="MDL2417037.1"/>
    </source>
</evidence>
<evidence type="ECO:0000256" key="1">
    <source>
        <dbReference type="SAM" id="Phobius"/>
    </source>
</evidence>
<comment type="caution">
    <text evidence="2">The sequence shown here is derived from an EMBL/GenBank/DDBJ whole genome shotgun (WGS) entry which is preliminary data.</text>
</comment>
<dbReference type="Proteomes" id="UP001229716">
    <property type="component" value="Unassembled WGS sequence"/>
</dbReference>
<feature type="transmembrane region" description="Helical" evidence="1">
    <location>
        <begin position="54"/>
        <end position="71"/>
    </location>
</feature>
<keyword evidence="1" id="KW-0812">Transmembrane</keyword>
<keyword evidence="1" id="KW-1133">Transmembrane helix</keyword>
<feature type="transmembrane region" description="Helical" evidence="1">
    <location>
        <begin position="30"/>
        <end position="48"/>
    </location>
</feature>
<name>A0ABT7KS99_9BACI</name>
<keyword evidence="3" id="KW-1185">Reference proteome</keyword>
<accession>A0ABT7KS99</accession>
<proteinExistence type="predicted"/>